<evidence type="ECO:0000313" key="2">
    <source>
        <dbReference type="EMBL" id="KYG68060.1"/>
    </source>
</evidence>
<reference evidence="2 3" key="1">
    <citation type="submission" date="2016-03" db="EMBL/GenBank/DDBJ databases">
        <authorList>
            <person name="Ploux O."/>
        </authorList>
    </citation>
    <scope>NUCLEOTIDE SEQUENCE [LARGE SCALE GENOMIC DNA]</scope>
    <source>
        <strain evidence="2 3">EC13</strain>
    </source>
</reference>
<feature type="region of interest" description="Disordered" evidence="1">
    <location>
        <begin position="1"/>
        <end position="87"/>
    </location>
</feature>
<dbReference type="Proteomes" id="UP000075799">
    <property type="component" value="Unassembled WGS sequence"/>
</dbReference>
<evidence type="ECO:0000256" key="1">
    <source>
        <dbReference type="SAM" id="MobiDB-lite"/>
    </source>
</evidence>
<gene>
    <name evidence="2" type="ORF">AZI87_02000</name>
</gene>
<protein>
    <submittedName>
        <fullName evidence="2">Uncharacterized protein</fullName>
    </submittedName>
</protein>
<feature type="compositionally biased region" description="Acidic residues" evidence="1">
    <location>
        <begin position="65"/>
        <end position="75"/>
    </location>
</feature>
<dbReference type="EMBL" id="LUKD01000001">
    <property type="protein sequence ID" value="KYG68060.1"/>
    <property type="molecule type" value="Genomic_DNA"/>
</dbReference>
<sequence>MSQRRYSEDFDDDRSSRYGRGGSSSSRGQGTNYSSRDFDDDRMSRNFSDDDEDTRYGRSGSSRWEDEDDDMDDYDEVNRSHRSSNTY</sequence>
<accession>A0A162GG12</accession>
<feature type="compositionally biased region" description="Basic and acidic residues" evidence="1">
    <location>
        <begin position="36"/>
        <end position="48"/>
    </location>
</feature>
<name>A0A162GG12_BDEBC</name>
<comment type="caution">
    <text evidence="2">The sequence shown here is derived from an EMBL/GenBank/DDBJ whole genome shotgun (WGS) entry which is preliminary data.</text>
</comment>
<evidence type="ECO:0000313" key="3">
    <source>
        <dbReference type="Proteomes" id="UP000075799"/>
    </source>
</evidence>
<proteinExistence type="predicted"/>
<dbReference type="AlphaFoldDB" id="A0A162GG12"/>
<organism evidence="2 3">
    <name type="scientific">Bdellovibrio bacteriovorus</name>
    <dbReference type="NCBI Taxonomy" id="959"/>
    <lineage>
        <taxon>Bacteria</taxon>
        <taxon>Pseudomonadati</taxon>
        <taxon>Bdellovibrionota</taxon>
        <taxon>Bdellovibrionia</taxon>
        <taxon>Bdellovibrionales</taxon>
        <taxon>Pseudobdellovibrionaceae</taxon>
        <taxon>Bdellovibrio</taxon>
    </lineage>
</organism>
<feature type="compositionally biased region" description="Basic and acidic residues" evidence="1">
    <location>
        <begin position="1"/>
        <end position="16"/>
    </location>
</feature>